<proteinExistence type="inferred from homology"/>
<dbReference type="InterPro" id="IPR011009">
    <property type="entry name" value="Kinase-like_dom_sf"/>
</dbReference>
<keyword evidence="3" id="KW-0808">Transferase</keyword>
<dbReference type="EC" id="2.7.11.1" evidence="3"/>
<evidence type="ECO:0000256" key="1">
    <source>
        <dbReference type="ARBA" id="ARBA00038240"/>
    </source>
</evidence>
<dbReference type="PANTHER" id="PTHR21064">
    <property type="entry name" value="AMINOGLYCOSIDE PHOSPHOTRANSFERASE DOMAIN-CONTAINING PROTEIN-RELATED"/>
    <property type="match status" value="1"/>
</dbReference>
<dbReference type="AlphaFoldDB" id="A0A5E7Q3K7"/>
<keyword evidence="3" id="KW-0418">Kinase</keyword>
<dbReference type="InterPro" id="IPR050249">
    <property type="entry name" value="Pseudomonas-type_ThrB"/>
</dbReference>
<evidence type="ECO:0000259" key="2">
    <source>
        <dbReference type="Pfam" id="PF01636"/>
    </source>
</evidence>
<name>A0A5E7Q3K7_PSEFL</name>
<gene>
    <name evidence="3" type="primary">srkA_2</name>
    <name evidence="3" type="ORF">PS854_05685</name>
</gene>
<dbReference type="InterPro" id="IPR002575">
    <property type="entry name" value="Aminoglycoside_PTrfase"/>
</dbReference>
<organism evidence="3 4">
    <name type="scientific">Pseudomonas fluorescens</name>
    <dbReference type="NCBI Taxonomy" id="294"/>
    <lineage>
        <taxon>Bacteria</taxon>
        <taxon>Pseudomonadati</taxon>
        <taxon>Pseudomonadota</taxon>
        <taxon>Gammaproteobacteria</taxon>
        <taxon>Pseudomonadales</taxon>
        <taxon>Pseudomonadaceae</taxon>
        <taxon>Pseudomonas</taxon>
    </lineage>
</organism>
<dbReference type="Proteomes" id="UP000327111">
    <property type="component" value="Unassembled WGS sequence"/>
</dbReference>
<dbReference type="Gene3D" id="3.90.1200.10">
    <property type="match status" value="1"/>
</dbReference>
<dbReference type="PANTHER" id="PTHR21064:SF6">
    <property type="entry name" value="AMINOGLYCOSIDE PHOSPHOTRANSFERASE DOMAIN-CONTAINING PROTEIN"/>
    <property type="match status" value="1"/>
</dbReference>
<dbReference type="EMBL" id="CABVIF010000022">
    <property type="protein sequence ID" value="VVP56218.1"/>
    <property type="molecule type" value="Genomic_DNA"/>
</dbReference>
<dbReference type="GO" id="GO:0004674">
    <property type="term" value="F:protein serine/threonine kinase activity"/>
    <property type="evidence" value="ECO:0007669"/>
    <property type="project" value="UniProtKB-EC"/>
</dbReference>
<dbReference type="SUPFAM" id="SSF56112">
    <property type="entry name" value="Protein kinase-like (PK-like)"/>
    <property type="match status" value="1"/>
</dbReference>
<protein>
    <submittedName>
        <fullName evidence="3">Stress response kinase A</fullName>
        <ecNumber evidence="3">2.7.11.1</ecNumber>
    </submittedName>
</protein>
<evidence type="ECO:0000313" key="4">
    <source>
        <dbReference type="Proteomes" id="UP000327111"/>
    </source>
</evidence>
<sequence length="338" mass="38746">MTTAQKQEELGIQTLHEAAISTLARCYPPHVQGQVTLLCHSENATYRIDTPGGQRYALRVHKLGYHKKTDIENELVWLEALRSSGIQVPHPIAGLDGHNVQHAQVGDDKELNLVLFHWVTGAEPTTDVDLSAFNRLGAITAKLHQHSQEWQRPNDFRRIVWDHRSMVGPQGHWGNWRDAVNWNSSDFGLIEDTLHRVNRELASYGQDDKRFGLIHADLRLANLLVDHEQTHVIDFDDCGFGWYMHDLAAALSFYETHERLNDWIEHWLAGYTSINYLSAQDIAMIPTFIIQRRIQLLAWIGSHADTLQARSLGVNWAQQSVELCRRYLNNEFAQVAIR</sequence>
<feature type="domain" description="Aminoglycoside phosphotransferase" evidence="2">
    <location>
        <begin position="42"/>
        <end position="275"/>
    </location>
</feature>
<dbReference type="GO" id="GO:0019202">
    <property type="term" value="F:amino acid kinase activity"/>
    <property type="evidence" value="ECO:0007669"/>
    <property type="project" value="TreeGrafter"/>
</dbReference>
<dbReference type="Gene3D" id="3.30.200.20">
    <property type="entry name" value="Phosphorylase Kinase, domain 1"/>
    <property type="match status" value="1"/>
</dbReference>
<evidence type="ECO:0000313" key="3">
    <source>
        <dbReference type="EMBL" id="VVP56218.1"/>
    </source>
</evidence>
<dbReference type="Pfam" id="PF01636">
    <property type="entry name" value="APH"/>
    <property type="match status" value="1"/>
</dbReference>
<reference evidence="3 4" key="1">
    <citation type="submission" date="2019-09" db="EMBL/GenBank/DDBJ databases">
        <authorList>
            <person name="Chandra G."/>
            <person name="Truman W A."/>
        </authorList>
    </citation>
    <scope>NUCLEOTIDE SEQUENCE [LARGE SCALE GENOMIC DNA]</scope>
    <source>
        <strain evidence="3">PS854</strain>
    </source>
</reference>
<accession>A0A5E7Q3K7</accession>
<comment type="similarity">
    <text evidence="1">Belongs to the pseudomonas-type ThrB family.</text>
</comment>
<dbReference type="RefSeq" id="WP_150736370.1">
    <property type="nucleotide sequence ID" value="NZ_CABVIF010000022.1"/>
</dbReference>